<name>A0ABR3GDA7_9PEZI</name>
<evidence type="ECO:0000256" key="5">
    <source>
        <dbReference type="ARBA" id="ARBA00022454"/>
    </source>
</evidence>
<sequence>MADDDDDDEMPMPMPMASAKPSIVDTDSREGALRAELVGVRQVNTVIEGVVASLEKAKENMETVSSTVASANTLLDLWIRILSQTEHTQRLLLSGHWQGATQDLHDIDAESTHQAREAERRRQHERERAEEREREAEAAAARREAAERKPPPTRGTRGYRGTRRTGSSGSRGGGSRIVPPASGTGSRGGSESRAPAGTGIGRGVGGMRGRRV</sequence>
<accession>A0ABR3GDA7</accession>
<dbReference type="PANTHER" id="PTHR28216">
    <property type="entry name" value="DASH COMPLEX SUBUNIT DUO1"/>
    <property type="match status" value="1"/>
</dbReference>
<evidence type="ECO:0000313" key="21">
    <source>
        <dbReference type="Proteomes" id="UP001447188"/>
    </source>
</evidence>
<keyword evidence="5" id="KW-0158">Chromosome</keyword>
<evidence type="ECO:0000256" key="15">
    <source>
        <dbReference type="ARBA" id="ARBA00023306"/>
    </source>
</evidence>
<keyword evidence="9" id="KW-0498">Mitosis</keyword>
<dbReference type="EMBL" id="JBBBZM010000111">
    <property type="protein sequence ID" value="KAL0633843.1"/>
    <property type="molecule type" value="Genomic_DNA"/>
</dbReference>
<keyword evidence="21" id="KW-1185">Reference proteome</keyword>
<evidence type="ECO:0000256" key="12">
    <source>
        <dbReference type="ARBA" id="ARBA00023054"/>
    </source>
</evidence>
<evidence type="ECO:0000256" key="3">
    <source>
        <dbReference type="ARBA" id="ARBA00004629"/>
    </source>
</evidence>
<gene>
    <name evidence="20" type="ORF">Q9L58_007214</name>
</gene>
<dbReference type="InterPro" id="IPR013960">
    <property type="entry name" value="DASH_Duo1"/>
</dbReference>
<evidence type="ECO:0000256" key="16">
    <source>
        <dbReference type="ARBA" id="ARBA00023328"/>
    </source>
</evidence>
<feature type="compositionally biased region" description="Gly residues" evidence="19">
    <location>
        <begin position="198"/>
        <end position="212"/>
    </location>
</feature>
<evidence type="ECO:0000256" key="11">
    <source>
        <dbReference type="ARBA" id="ARBA00022838"/>
    </source>
</evidence>
<keyword evidence="13" id="KW-0206">Cytoskeleton</keyword>
<protein>
    <recommendedName>
        <fullName evidence="17">DASH complex subunit DUO1</fullName>
    </recommendedName>
    <alternativeName>
        <fullName evidence="18">Outer kinetochore protein DUO1</fullName>
    </alternativeName>
</protein>
<keyword evidence="7" id="KW-0132">Cell division</keyword>
<comment type="caution">
    <text evidence="20">The sequence shown here is derived from an EMBL/GenBank/DDBJ whole genome shotgun (WGS) entry which is preliminary data.</text>
</comment>
<evidence type="ECO:0000256" key="8">
    <source>
        <dbReference type="ARBA" id="ARBA00022701"/>
    </source>
</evidence>
<feature type="region of interest" description="Disordered" evidence="19">
    <location>
        <begin position="1"/>
        <end position="25"/>
    </location>
</feature>
<keyword evidence="11" id="KW-0995">Kinetochore</keyword>
<comment type="similarity">
    <text evidence="4">Belongs to the DASH complex DUO1 family.</text>
</comment>
<evidence type="ECO:0000256" key="10">
    <source>
        <dbReference type="ARBA" id="ARBA00022829"/>
    </source>
</evidence>
<evidence type="ECO:0000256" key="1">
    <source>
        <dbReference type="ARBA" id="ARBA00004123"/>
    </source>
</evidence>
<keyword evidence="16" id="KW-0137">Centromere</keyword>
<evidence type="ECO:0000256" key="18">
    <source>
        <dbReference type="ARBA" id="ARBA00044358"/>
    </source>
</evidence>
<evidence type="ECO:0000256" key="14">
    <source>
        <dbReference type="ARBA" id="ARBA00023242"/>
    </source>
</evidence>
<evidence type="ECO:0000313" key="20">
    <source>
        <dbReference type="EMBL" id="KAL0633843.1"/>
    </source>
</evidence>
<evidence type="ECO:0000256" key="17">
    <source>
        <dbReference type="ARBA" id="ARBA00044152"/>
    </source>
</evidence>
<feature type="region of interest" description="Disordered" evidence="19">
    <location>
        <begin position="111"/>
        <end position="212"/>
    </location>
</feature>
<dbReference type="Pfam" id="PF08651">
    <property type="entry name" value="DASH_Duo1"/>
    <property type="match status" value="1"/>
</dbReference>
<evidence type="ECO:0000256" key="2">
    <source>
        <dbReference type="ARBA" id="ARBA00004186"/>
    </source>
</evidence>
<keyword evidence="15" id="KW-0131">Cell cycle</keyword>
<feature type="compositionally biased region" description="Basic and acidic residues" evidence="19">
    <location>
        <begin position="111"/>
        <end position="150"/>
    </location>
</feature>
<proteinExistence type="inferred from homology"/>
<dbReference type="PANTHER" id="PTHR28216:SF1">
    <property type="entry name" value="DASH COMPLEX SUBUNIT DUO1"/>
    <property type="match status" value="1"/>
</dbReference>
<evidence type="ECO:0000256" key="6">
    <source>
        <dbReference type="ARBA" id="ARBA00022490"/>
    </source>
</evidence>
<comment type="subcellular location">
    <subcellularLocation>
        <location evidence="3">Chromosome</location>
        <location evidence="3">Centromere</location>
        <location evidence="3">Kinetochore</location>
    </subcellularLocation>
    <subcellularLocation>
        <location evidence="2">Cytoplasm</location>
        <location evidence="2">Cytoskeleton</location>
        <location evidence="2">Spindle</location>
    </subcellularLocation>
    <subcellularLocation>
        <location evidence="1">Nucleus</location>
    </subcellularLocation>
</comment>
<feature type="compositionally biased region" description="Acidic residues" evidence="19">
    <location>
        <begin position="1"/>
        <end position="10"/>
    </location>
</feature>
<keyword evidence="10" id="KW-0159">Chromosome partition</keyword>
<organism evidence="20 21">
    <name type="scientific">Discina gigas</name>
    <dbReference type="NCBI Taxonomy" id="1032678"/>
    <lineage>
        <taxon>Eukaryota</taxon>
        <taxon>Fungi</taxon>
        <taxon>Dikarya</taxon>
        <taxon>Ascomycota</taxon>
        <taxon>Pezizomycotina</taxon>
        <taxon>Pezizomycetes</taxon>
        <taxon>Pezizales</taxon>
        <taxon>Discinaceae</taxon>
        <taxon>Discina</taxon>
    </lineage>
</organism>
<evidence type="ECO:0000256" key="13">
    <source>
        <dbReference type="ARBA" id="ARBA00023212"/>
    </source>
</evidence>
<evidence type="ECO:0000256" key="9">
    <source>
        <dbReference type="ARBA" id="ARBA00022776"/>
    </source>
</evidence>
<evidence type="ECO:0000256" key="19">
    <source>
        <dbReference type="SAM" id="MobiDB-lite"/>
    </source>
</evidence>
<keyword evidence="12" id="KW-0175">Coiled coil</keyword>
<reference evidence="20 21" key="1">
    <citation type="submission" date="2024-02" db="EMBL/GenBank/DDBJ databases">
        <title>Discinaceae phylogenomics.</title>
        <authorList>
            <person name="Dirks A.C."/>
            <person name="James T.Y."/>
        </authorList>
    </citation>
    <scope>NUCLEOTIDE SEQUENCE [LARGE SCALE GENOMIC DNA]</scope>
    <source>
        <strain evidence="20 21">ACD0624</strain>
    </source>
</reference>
<keyword evidence="8" id="KW-0493">Microtubule</keyword>
<evidence type="ECO:0000256" key="7">
    <source>
        <dbReference type="ARBA" id="ARBA00022618"/>
    </source>
</evidence>
<keyword evidence="14" id="KW-0539">Nucleus</keyword>
<dbReference type="Proteomes" id="UP001447188">
    <property type="component" value="Unassembled WGS sequence"/>
</dbReference>
<keyword evidence="6" id="KW-0963">Cytoplasm</keyword>
<evidence type="ECO:0000256" key="4">
    <source>
        <dbReference type="ARBA" id="ARBA00005366"/>
    </source>
</evidence>